<feature type="compositionally biased region" description="Basic and acidic residues" evidence="1">
    <location>
        <begin position="36"/>
        <end position="45"/>
    </location>
</feature>
<dbReference type="AlphaFoldDB" id="A0A1G7T9L4"/>
<sequence>MCAILAMVMLTSCANATGGGVPSPSAESSKSGEAAKSLEIERDSLPDTLPETTKAFSRALAKPPALGAGWKFDTESLRKDEYFQDFLGSGVAEHCPAGKPQFTWMSAKAKSPHSVAGSFSDSEERIISVVVSLDSPARSAARVRHLRHAYEQCHSFVYTTEGLKVAEGYGMQPSPQGVEADEALAVNWSVKATERGQSDLNFSAGLAHARAGGLVVTVYTHNWQGDLTPYLRTATTAARKALGL</sequence>
<dbReference type="EMBL" id="FNCN01000003">
    <property type="protein sequence ID" value="SDG31965.1"/>
    <property type="molecule type" value="Genomic_DNA"/>
</dbReference>
<accession>A0A1G7T9L4</accession>
<evidence type="ECO:0000313" key="3">
    <source>
        <dbReference type="EMBL" id="SDG31965.1"/>
    </source>
</evidence>
<evidence type="ECO:0000256" key="2">
    <source>
        <dbReference type="SAM" id="SignalP"/>
    </source>
</evidence>
<keyword evidence="2" id="KW-0732">Signal</keyword>
<proteinExistence type="predicted"/>
<feature type="signal peptide" evidence="2">
    <location>
        <begin position="1"/>
        <end position="16"/>
    </location>
</feature>
<organism evidence="3 4">
    <name type="scientific">Sinosporangium album</name>
    <dbReference type="NCBI Taxonomy" id="504805"/>
    <lineage>
        <taxon>Bacteria</taxon>
        <taxon>Bacillati</taxon>
        <taxon>Actinomycetota</taxon>
        <taxon>Actinomycetes</taxon>
        <taxon>Streptosporangiales</taxon>
        <taxon>Streptosporangiaceae</taxon>
        <taxon>Sinosporangium</taxon>
    </lineage>
</organism>
<feature type="compositionally biased region" description="Low complexity" evidence="1">
    <location>
        <begin position="22"/>
        <end position="35"/>
    </location>
</feature>
<gene>
    <name evidence="3" type="ORF">SAMN05421505_103171</name>
</gene>
<protein>
    <recommendedName>
        <fullName evidence="5">PknH-like extracellular domain-containing protein</fullName>
    </recommendedName>
</protein>
<name>A0A1G7T9L4_9ACTN</name>
<reference evidence="3 4" key="1">
    <citation type="submission" date="2016-10" db="EMBL/GenBank/DDBJ databases">
        <authorList>
            <person name="de Groot N.N."/>
        </authorList>
    </citation>
    <scope>NUCLEOTIDE SEQUENCE [LARGE SCALE GENOMIC DNA]</scope>
    <source>
        <strain evidence="3 4">CPCC 201354</strain>
    </source>
</reference>
<evidence type="ECO:0008006" key="5">
    <source>
        <dbReference type="Google" id="ProtNLM"/>
    </source>
</evidence>
<dbReference type="Proteomes" id="UP000198923">
    <property type="component" value="Unassembled WGS sequence"/>
</dbReference>
<evidence type="ECO:0000256" key="1">
    <source>
        <dbReference type="SAM" id="MobiDB-lite"/>
    </source>
</evidence>
<feature type="chain" id="PRO_5011557465" description="PknH-like extracellular domain-containing protein" evidence="2">
    <location>
        <begin position="17"/>
        <end position="244"/>
    </location>
</feature>
<evidence type="ECO:0000313" key="4">
    <source>
        <dbReference type="Proteomes" id="UP000198923"/>
    </source>
</evidence>
<keyword evidence="4" id="KW-1185">Reference proteome</keyword>
<feature type="region of interest" description="Disordered" evidence="1">
    <location>
        <begin position="18"/>
        <end position="49"/>
    </location>
</feature>